<dbReference type="HOGENOM" id="CLU_327921_0_0_1"/>
<dbReference type="OrthoDB" id="5238236at2759"/>
<dbReference type="GeneID" id="19333866"/>
<gene>
    <name evidence="3" type="ORF">MYCFIDRAFT_177942</name>
</gene>
<dbReference type="EMBL" id="KB446562">
    <property type="protein sequence ID" value="EME79331.1"/>
    <property type="molecule type" value="Genomic_DNA"/>
</dbReference>
<dbReference type="PANTHER" id="PTHR38795">
    <property type="entry name" value="DUF6604 DOMAIN-CONTAINING PROTEIN"/>
    <property type="match status" value="1"/>
</dbReference>
<feature type="compositionally biased region" description="Basic and acidic residues" evidence="1">
    <location>
        <begin position="130"/>
        <end position="141"/>
    </location>
</feature>
<feature type="region of interest" description="Disordered" evidence="1">
    <location>
        <begin position="650"/>
        <end position="671"/>
    </location>
</feature>
<evidence type="ECO:0000313" key="3">
    <source>
        <dbReference type="EMBL" id="EME79331.1"/>
    </source>
</evidence>
<accession>M3A3Z4</accession>
<organism evidence="3 4">
    <name type="scientific">Pseudocercospora fijiensis (strain CIRAD86)</name>
    <name type="common">Black leaf streak disease fungus</name>
    <name type="synonym">Mycosphaerella fijiensis</name>
    <dbReference type="NCBI Taxonomy" id="383855"/>
    <lineage>
        <taxon>Eukaryota</taxon>
        <taxon>Fungi</taxon>
        <taxon>Dikarya</taxon>
        <taxon>Ascomycota</taxon>
        <taxon>Pezizomycotina</taxon>
        <taxon>Dothideomycetes</taxon>
        <taxon>Dothideomycetidae</taxon>
        <taxon>Mycosphaerellales</taxon>
        <taxon>Mycosphaerellaceae</taxon>
        <taxon>Pseudocercospora</taxon>
    </lineage>
</organism>
<dbReference type="KEGG" id="pfj:MYCFIDRAFT_177942"/>
<dbReference type="AlphaFoldDB" id="M3A3Z4"/>
<sequence length="807" mass="91088">MSTEQLSSRYCMYKEGTDRLVRWIIKTASSCRRSFVKSSDGTVSTKELLECTRSIVEWKPPVEIPVSTIELLEGSSLKLPNAILGDLCARNFTRSSTRGLRQRSKAIVVMRTSDARATRSKKSRTTKASAQEDHASHPPKATEKLNNLFQNLQIEEPCEAAWSSAASKKERKDSAPRAPATLQVDKSAEKRFSIWCFLQDAKEIRDFVKQIWHEWRDERRMSFEAAAVITETAMGIVRRAGDAVAEEHPEVAHYPHVLDLLGYETRVNSWTQIPTVLAEGTEFVASDAGNGEELLFPHAGGLLHVFWHHWNATTMFLAERAKDGVPEDARQMWSYKHPEDTTGRLDFHPFAKLMWKMFPDLYALVLSLDALKNTARDAQALFHGLRTMHVTGQLPLWLVCVVQICMDMHDIVGDEPIGLEILRERTTQAAEVLSKYAKIRERYGSHINASQLDKTIKEVERERKAATMSLATDKSVQFESLLPSADSVPSKAFRGLHILVGEKVDAHHALMHDAGVHIGNDGCVILAVAHLYKAARHAKLLRTAWTDMEWFLEQHSKRRAFVQDVGKYGGMSSFSRHFSLALGTPITMLARLKAMPRAAQSWSAVPRRAQQRMFDTPCELSLASDELYGREKAPVSHRDPFFALLEKMTEKSDADRQKTTSRRPGSGQKPKFTGLQLLETYKKMRIAEDMPLNFDYVSFWMACWEMLDNIRRAVADTIPELCTKYEDMLVLAIFDRAAEAERLRTPLEHSAMGEVAHIINAHVEKKGKGDELSKGAATRMRGPTAPKAPSKPKPKRDARGYLVCRPQ</sequence>
<keyword evidence="4" id="KW-1185">Reference proteome</keyword>
<dbReference type="Pfam" id="PF20253">
    <property type="entry name" value="DUF6604"/>
    <property type="match status" value="1"/>
</dbReference>
<feature type="region of interest" description="Disordered" evidence="1">
    <location>
        <begin position="112"/>
        <end position="141"/>
    </location>
</feature>
<dbReference type="STRING" id="383855.M3A3Z4"/>
<dbReference type="Proteomes" id="UP000016932">
    <property type="component" value="Unassembled WGS sequence"/>
</dbReference>
<feature type="region of interest" description="Disordered" evidence="1">
    <location>
        <begin position="163"/>
        <end position="182"/>
    </location>
</feature>
<feature type="domain" description="DUF6604" evidence="2">
    <location>
        <begin position="12"/>
        <end position="245"/>
    </location>
</feature>
<dbReference type="RefSeq" id="XP_007930075.1">
    <property type="nucleotide sequence ID" value="XM_007931884.1"/>
</dbReference>
<name>M3A3Z4_PSEFD</name>
<evidence type="ECO:0000259" key="2">
    <source>
        <dbReference type="Pfam" id="PF20253"/>
    </source>
</evidence>
<dbReference type="PANTHER" id="PTHR38795:SF1">
    <property type="entry name" value="DUF6604 DOMAIN-CONTAINING PROTEIN"/>
    <property type="match status" value="1"/>
</dbReference>
<proteinExistence type="predicted"/>
<feature type="region of interest" description="Disordered" evidence="1">
    <location>
        <begin position="766"/>
        <end position="807"/>
    </location>
</feature>
<evidence type="ECO:0000256" key="1">
    <source>
        <dbReference type="SAM" id="MobiDB-lite"/>
    </source>
</evidence>
<evidence type="ECO:0000313" key="4">
    <source>
        <dbReference type="Proteomes" id="UP000016932"/>
    </source>
</evidence>
<dbReference type="VEuPathDB" id="FungiDB:MYCFIDRAFT_177942"/>
<dbReference type="InterPro" id="IPR046539">
    <property type="entry name" value="DUF6604"/>
</dbReference>
<protein>
    <recommendedName>
        <fullName evidence="2">DUF6604 domain-containing protein</fullName>
    </recommendedName>
</protein>
<reference evidence="3 4" key="1">
    <citation type="journal article" date="2012" name="PLoS Pathog.">
        <title>Diverse lifestyles and strategies of plant pathogenesis encoded in the genomes of eighteen Dothideomycetes fungi.</title>
        <authorList>
            <person name="Ohm R.A."/>
            <person name="Feau N."/>
            <person name="Henrissat B."/>
            <person name="Schoch C.L."/>
            <person name="Horwitz B.A."/>
            <person name="Barry K.W."/>
            <person name="Condon B.J."/>
            <person name="Copeland A.C."/>
            <person name="Dhillon B."/>
            <person name="Glaser F."/>
            <person name="Hesse C.N."/>
            <person name="Kosti I."/>
            <person name="LaButti K."/>
            <person name="Lindquist E.A."/>
            <person name="Lucas S."/>
            <person name="Salamov A.A."/>
            <person name="Bradshaw R.E."/>
            <person name="Ciuffetti L."/>
            <person name="Hamelin R.C."/>
            <person name="Kema G.H.J."/>
            <person name="Lawrence C."/>
            <person name="Scott J.A."/>
            <person name="Spatafora J.W."/>
            <person name="Turgeon B.G."/>
            <person name="de Wit P.J.G.M."/>
            <person name="Zhong S."/>
            <person name="Goodwin S.B."/>
            <person name="Grigoriev I.V."/>
        </authorList>
    </citation>
    <scope>NUCLEOTIDE SEQUENCE [LARGE SCALE GENOMIC DNA]</scope>
    <source>
        <strain evidence="3 4">CIRAD86</strain>
    </source>
</reference>
<dbReference type="eggNOG" id="ENOG502RKKT">
    <property type="taxonomic scope" value="Eukaryota"/>
</dbReference>